<evidence type="ECO:0000313" key="1">
    <source>
        <dbReference type="EMBL" id="MBM3090562.1"/>
    </source>
</evidence>
<sequence>MKFGSIRPILWATLAAALIIGGYLGGIQLSGNFHEVVPGELYRSNQPTSAQIADYAKRFGIRSIVNLRGVDNGAAWYRDEVATAAALGLKHVDFRMSASHEMTLDQSLNLVLLLRDVPKPALIHCRSGADRTGLASVIYLQQIAKADEETAEKQLSIRFGHIGIPYLSPSYAMDENWEMLEKVFGLAG</sequence>
<keyword evidence="2" id="KW-1185">Reference proteome</keyword>
<protein>
    <submittedName>
        <fullName evidence="1">Protein tyrosine phosphatase</fullName>
    </submittedName>
</protein>
<dbReference type="PROSITE" id="PS00383">
    <property type="entry name" value="TYR_PHOSPHATASE_1"/>
    <property type="match status" value="1"/>
</dbReference>
<comment type="caution">
    <text evidence="1">The sequence shown here is derived from an EMBL/GenBank/DDBJ whole genome shotgun (WGS) entry which is preliminary data.</text>
</comment>
<dbReference type="InterPro" id="IPR029021">
    <property type="entry name" value="Prot-tyrosine_phosphatase-like"/>
</dbReference>
<dbReference type="Pfam" id="PF13350">
    <property type="entry name" value="Y_phosphatase3"/>
    <property type="match status" value="1"/>
</dbReference>
<proteinExistence type="predicted"/>
<name>A0AAW4FIU6_9HYPH</name>
<dbReference type="AlphaFoldDB" id="A0AAW4FIU6"/>
<dbReference type="Gene3D" id="3.90.190.10">
    <property type="entry name" value="Protein tyrosine phosphatase superfamily"/>
    <property type="match status" value="1"/>
</dbReference>
<dbReference type="SUPFAM" id="SSF52799">
    <property type="entry name" value="(Phosphotyrosine protein) phosphatases II"/>
    <property type="match status" value="1"/>
</dbReference>
<dbReference type="InterPro" id="IPR026893">
    <property type="entry name" value="Tyr/Ser_Pase_IphP-type"/>
</dbReference>
<accession>A0AAW4FIU6</accession>
<dbReference type="RefSeq" id="WP_057207199.1">
    <property type="nucleotide sequence ID" value="NZ_CP083374.1"/>
</dbReference>
<dbReference type="EMBL" id="WXFA01000003">
    <property type="protein sequence ID" value="MBM3090562.1"/>
    <property type="molecule type" value="Genomic_DNA"/>
</dbReference>
<gene>
    <name evidence="1" type="ORF">GFB56_07015</name>
</gene>
<dbReference type="Proteomes" id="UP000744980">
    <property type="component" value="Unassembled WGS sequence"/>
</dbReference>
<organism evidence="1 2">
    <name type="scientific">Ensifer canadensis</name>
    <dbReference type="NCBI Taxonomy" id="555315"/>
    <lineage>
        <taxon>Bacteria</taxon>
        <taxon>Pseudomonadati</taxon>
        <taxon>Pseudomonadota</taxon>
        <taxon>Alphaproteobacteria</taxon>
        <taxon>Hyphomicrobiales</taxon>
        <taxon>Rhizobiaceae</taxon>
        <taxon>Sinorhizobium/Ensifer group</taxon>
        <taxon>Ensifer</taxon>
    </lineage>
</organism>
<dbReference type="InterPro" id="IPR016130">
    <property type="entry name" value="Tyr_Pase_AS"/>
</dbReference>
<reference evidence="1 2" key="1">
    <citation type="submission" date="2020-01" db="EMBL/GenBank/DDBJ databases">
        <title>Draft genome assembly of Ensifer adhaerens T173.</title>
        <authorList>
            <person name="Craig J.E."/>
            <person name="Stinchcombe J.R."/>
        </authorList>
    </citation>
    <scope>NUCLEOTIDE SEQUENCE [LARGE SCALE GENOMIC DNA]</scope>
    <source>
        <strain evidence="1 2">T173</strain>
    </source>
</reference>
<dbReference type="GO" id="GO:0004721">
    <property type="term" value="F:phosphoprotein phosphatase activity"/>
    <property type="evidence" value="ECO:0007669"/>
    <property type="project" value="InterPro"/>
</dbReference>
<evidence type="ECO:0000313" key="2">
    <source>
        <dbReference type="Proteomes" id="UP000744980"/>
    </source>
</evidence>